<proteinExistence type="predicted"/>
<keyword evidence="2" id="KW-1185">Reference proteome</keyword>
<evidence type="ECO:0000313" key="1">
    <source>
        <dbReference type="EMBL" id="EMN00884.1"/>
    </source>
</evidence>
<dbReference type="EMBL" id="AHMH02000071">
    <property type="protein sequence ID" value="EMN00884.1"/>
    <property type="molecule type" value="Genomic_DNA"/>
</dbReference>
<name>A0ABP2T9G6_9LEPT</name>
<gene>
    <name evidence="1" type="ORF">LEP1GSC035_1389</name>
</gene>
<evidence type="ECO:0000313" key="2">
    <source>
        <dbReference type="Proteomes" id="UP000012099"/>
    </source>
</evidence>
<accession>A0ABP2T9G6</accession>
<dbReference type="Proteomes" id="UP000012099">
    <property type="component" value="Unassembled WGS sequence"/>
</dbReference>
<organism evidence="1 2">
    <name type="scientific">Leptospira noguchii str. 2007001578</name>
    <dbReference type="NCBI Taxonomy" id="1049974"/>
    <lineage>
        <taxon>Bacteria</taxon>
        <taxon>Pseudomonadati</taxon>
        <taxon>Spirochaetota</taxon>
        <taxon>Spirochaetia</taxon>
        <taxon>Leptospirales</taxon>
        <taxon>Leptospiraceae</taxon>
        <taxon>Leptospira</taxon>
    </lineage>
</organism>
<comment type="caution">
    <text evidence="1">The sequence shown here is derived from an EMBL/GenBank/DDBJ whole genome shotgun (WGS) entry which is preliminary data.</text>
</comment>
<protein>
    <submittedName>
        <fullName evidence="1">Uncharacterized protein</fullName>
    </submittedName>
</protein>
<sequence length="45" mass="5616">MRPKFFRIPTFFHFLKFQNRLKSFKNSCRDFPFLKTFPSPIELIF</sequence>
<reference evidence="1 2" key="1">
    <citation type="submission" date="2013-01" db="EMBL/GenBank/DDBJ databases">
        <authorList>
            <person name="Harkins D.M."/>
            <person name="Durkin A.S."/>
            <person name="Brinkac L.M."/>
            <person name="Haft D.H."/>
            <person name="Selengut J.D."/>
            <person name="Sanka R."/>
            <person name="DePew J."/>
            <person name="Purushe J."/>
            <person name="Whelen A.C."/>
            <person name="Vinetz J.M."/>
            <person name="Sutton G.G."/>
            <person name="Nierman W.C."/>
            <person name="Fouts D.E."/>
        </authorList>
    </citation>
    <scope>NUCLEOTIDE SEQUENCE [LARGE SCALE GENOMIC DNA]</scope>
    <source>
        <strain evidence="1 2">2007001578</strain>
    </source>
</reference>